<name>A0A0M4MVQ5_9SPHN</name>
<gene>
    <name evidence="2" type="ORF">AMC99_01369</name>
</gene>
<organism evidence="2 3">
    <name type="scientific">Altererythrobacter epoxidivorans</name>
    <dbReference type="NCBI Taxonomy" id="361183"/>
    <lineage>
        <taxon>Bacteria</taxon>
        <taxon>Pseudomonadati</taxon>
        <taxon>Pseudomonadota</taxon>
        <taxon>Alphaproteobacteria</taxon>
        <taxon>Sphingomonadales</taxon>
        <taxon>Erythrobacteraceae</taxon>
        <taxon>Altererythrobacter</taxon>
    </lineage>
</organism>
<feature type="signal peptide" evidence="1">
    <location>
        <begin position="1"/>
        <end position="21"/>
    </location>
</feature>
<dbReference type="PATRIC" id="fig|361183.4.peg.1339"/>
<dbReference type="AlphaFoldDB" id="A0A0M4MVQ5"/>
<keyword evidence="3" id="KW-1185">Reference proteome</keyword>
<protein>
    <submittedName>
        <fullName evidence="2">Uncharacterized protein</fullName>
    </submittedName>
</protein>
<sequence>MKKLALVLAAASVAVAGPAIAKSDNTPVNAAEKTDVEGCFVRGGEEMLYVYDPECSAQFINKSDAEGVLQFQVYTDKGTLPEDQIPESAFTYREDLTIGAFDCTITETATPGGQYRSNRICRRAD</sequence>
<dbReference type="KEGG" id="aep:AMC99_01369"/>
<proteinExistence type="predicted"/>
<keyword evidence="1" id="KW-0732">Signal</keyword>
<reference evidence="2 3" key="1">
    <citation type="submission" date="2015-09" db="EMBL/GenBank/DDBJ databases">
        <title>Complete genome sequence of a benzo[a]pyrene-degrading bacterium Altererythrobacter epoxidivorans CGMCC 1.7731T.</title>
        <authorList>
            <person name="Li Z."/>
            <person name="Cheng H."/>
            <person name="Huo Y."/>
            <person name="Xu X."/>
        </authorList>
    </citation>
    <scope>NUCLEOTIDE SEQUENCE [LARGE SCALE GENOMIC DNA]</scope>
    <source>
        <strain evidence="2 3">CGMCC 1.7731</strain>
    </source>
</reference>
<dbReference type="OrthoDB" id="7427664at2"/>
<dbReference type="Proteomes" id="UP000057938">
    <property type="component" value="Chromosome"/>
</dbReference>
<accession>A0A0M4MVQ5</accession>
<feature type="chain" id="PRO_5005798690" evidence="1">
    <location>
        <begin position="22"/>
        <end position="125"/>
    </location>
</feature>
<evidence type="ECO:0000313" key="2">
    <source>
        <dbReference type="EMBL" id="ALE16663.1"/>
    </source>
</evidence>
<dbReference type="EMBL" id="CP012669">
    <property type="protein sequence ID" value="ALE16663.1"/>
    <property type="molecule type" value="Genomic_DNA"/>
</dbReference>
<evidence type="ECO:0000256" key="1">
    <source>
        <dbReference type="SAM" id="SignalP"/>
    </source>
</evidence>
<dbReference type="RefSeq" id="WP_061924469.1">
    <property type="nucleotide sequence ID" value="NZ_CP012669.1"/>
</dbReference>
<evidence type="ECO:0000313" key="3">
    <source>
        <dbReference type="Proteomes" id="UP000057938"/>
    </source>
</evidence>